<comment type="caution">
    <text evidence="4">The sequence shown here is derived from an EMBL/GenBank/DDBJ whole genome shotgun (WGS) entry which is preliminary data.</text>
</comment>
<keyword evidence="1" id="KW-0175">Coiled coil</keyword>
<protein>
    <recommendedName>
        <fullName evidence="6">MATH domain-containing protein</fullName>
    </recommendedName>
</protein>
<dbReference type="Gene3D" id="3.90.70.10">
    <property type="entry name" value="Cysteine proteinases"/>
    <property type="match status" value="1"/>
</dbReference>
<dbReference type="Pfam" id="PF22486">
    <property type="entry name" value="MATH_2"/>
    <property type="match status" value="1"/>
</dbReference>
<evidence type="ECO:0000259" key="3">
    <source>
        <dbReference type="PROSITE" id="PS50235"/>
    </source>
</evidence>
<evidence type="ECO:0000259" key="2">
    <source>
        <dbReference type="PROSITE" id="PS50144"/>
    </source>
</evidence>
<proteinExistence type="predicted"/>
<reference evidence="4 5" key="1">
    <citation type="submission" date="2018-10" db="EMBL/GenBank/DDBJ databases">
        <title>A high-quality apple genome assembly.</title>
        <authorList>
            <person name="Hu J."/>
        </authorList>
    </citation>
    <scope>NUCLEOTIDE SEQUENCE [LARGE SCALE GENOMIC DNA]</scope>
    <source>
        <strain evidence="5">cv. HFTH1</strain>
        <tissue evidence="4">Young leaf</tissue>
    </source>
</reference>
<feature type="domain" description="MATH" evidence="2">
    <location>
        <begin position="76"/>
        <end position="190"/>
    </location>
</feature>
<sequence length="542" mass="63260">MTIITPAPSDVRTDSSFTFFTLQQEDEKMHVPPLDLVGSSHFMEGFDDNLVLKFMVLFVVVVAQVQPTSTFGDPPNMKFTWKIENFTRLNNKKHYFDIFVVDGYKWRIIIFPKGNRVDCLSMYLDAADSETLPYGWSRFAHFSLFIVNTKYRFNARESDWGFTKFMPFSDLYDPSRGYLVNNTIVVEAEVTVHKVLNFRSYDLKRETGYVGLENQGQSGYMNSLLQTFYHLPYFGKVVYVISCCHCKLNMSYLANFIWKILILELLTLTTKNDMPSGRIPLALQRLFYKLQYKLSSILLCLHDAPTLVLEFSSICTLALGWITCLGLKTRLLFNSDNSVATKELTKSFGWDKNYLFMKHDVHEFNRYFTEKIEDKMKGTVVEGTMQQLFEGHYMNYIGCIHVDYKSKTKETFYDLQLDVKGCRDVYACFDKYVTVERLEGDNKYHAEQYGLQDAKKGDLFIDFPPVLQLQLKRFEYDFMRDTVVKVNDRYEFPLQLDLDRSIYHPNKKGAFATSTLFTVSWFIVVGRMMDVTVKSRSWISLL</sequence>
<dbReference type="SMART" id="SM00061">
    <property type="entry name" value="MATH"/>
    <property type="match status" value="1"/>
</dbReference>
<dbReference type="SUPFAM" id="SSF54001">
    <property type="entry name" value="Cysteine proteinases"/>
    <property type="match status" value="1"/>
</dbReference>
<dbReference type="InterPro" id="IPR038765">
    <property type="entry name" value="Papain-like_cys_pep_sf"/>
</dbReference>
<name>A0A498HXW0_MALDO</name>
<dbReference type="AlphaFoldDB" id="A0A498HXW0"/>
<dbReference type="PROSITE" id="PS50235">
    <property type="entry name" value="USP_3"/>
    <property type="match status" value="1"/>
</dbReference>
<dbReference type="Proteomes" id="UP000290289">
    <property type="component" value="Chromosome 14"/>
</dbReference>
<organism evidence="4 5">
    <name type="scientific">Malus domestica</name>
    <name type="common">Apple</name>
    <name type="synonym">Pyrus malus</name>
    <dbReference type="NCBI Taxonomy" id="3750"/>
    <lineage>
        <taxon>Eukaryota</taxon>
        <taxon>Viridiplantae</taxon>
        <taxon>Streptophyta</taxon>
        <taxon>Embryophyta</taxon>
        <taxon>Tracheophyta</taxon>
        <taxon>Spermatophyta</taxon>
        <taxon>Magnoliopsida</taxon>
        <taxon>eudicotyledons</taxon>
        <taxon>Gunneridae</taxon>
        <taxon>Pentapetalae</taxon>
        <taxon>rosids</taxon>
        <taxon>fabids</taxon>
        <taxon>Rosales</taxon>
        <taxon>Rosaceae</taxon>
        <taxon>Amygdaloideae</taxon>
        <taxon>Maleae</taxon>
        <taxon>Malus</taxon>
    </lineage>
</organism>
<dbReference type="InterPro" id="IPR008974">
    <property type="entry name" value="TRAF-like"/>
</dbReference>
<dbReference type="InterPro" id="IPR050804">
    <property type="entry name" value="MCC"/>
</dbReference>
<evidence type="ECO:0000256" key="1">
    <source>
        <dbReference type="ARBA" id="ARBA00023054"/>
    </source>
</evidence>
<dbReference type="GO" id="GO:0016579">
    <property type="term" value="P:protein deubiquitination"/>
    <property type="evidence" value="ECO:0007669"/>
    <property type="project" value="InterPro"/>
</dbReference>
<dbReference type="PANTHER" id="PTHR46236">
    <property type="entry name" value="TRAF-LIKE SUPERFAMILY PROTEIN"/>
    <property type="match status" value="1"/>
</dbReference>
<dbReference type="PROSITE" id="PS50144">
    <property type="entry name" value="MATH"/>
    <property type="match status" value="1"/>
</dbReference>
<evidence type="ECO:0008006" key="6">
    <source>
        <dbReference type="Google" id="ProtNLM"/>
    </source>
</evidence>
<dbReference type="PANTHER" id="PTHR46236:SF35">
    <property type="entry name" value="MATH DOMAIN-CONTAINING PROTEIN"/>
    <property type="match status" value="1"/>
</dbReference>
<evidence type="ECO:0000313" key="5">
    <source>
        <dbReference type="Proteomes" id="UP000290289"/>
    </source>
</evidence>
<evidence type="ECO:0000313" key="4">
    <source>
        <dbReference type="EMBL" id="RXH76468.1"/>
    </source>
</evidence>
<dbReference type="CDD" id="cd00121">
    <property type="entry name" value="MATH"/>
    <property type="match status" value="1"/>
</dbReference>
<dbReference type="Gene3D" id="2.60.210.10">
    <property type="entry name" value="Apoptosis, Tumor Necrosis Factor Receptor Associated Protein 2, Chain A"/>
    <property type="match status" value="1"/>
</dbReference>
<accession>A0A498HXW0</accession>
<dbReference type="InterPro" id="IPR028889">
    <property type="entry name" value="USP"/>
</dbReference>
<dbReference type="SUPFAM" id="SSF49599">
    <property type="entry name" value="TRAF domain-like"/>
    <property type="match status" value="1"/>
</dbReference>
<dbReference type="STRING" id="3750.A0A498HXW0"/>
<dbReference type="Pfam" id="PF00443">
    <property type="entry name" value="UCH"/>
    <property type="match status" value="1"/>
</dbReference>
<dbReference type="GO" id="GO:0004843">
    <property type="term" value="F:cysteine-type deubiquitinase activity"/>
    <property type="evidence" value="ECO:0007669"/>
    <property type="project" value="InterPro"/>
</dbReference>
<dbReference type="InterPro" id="IPR001394">
    <property type="entry name" value="Peptidase_C19_UCH"/>
</dbReference>
<dbReference type="InterPro" id="IPR002083">
    <property type="entry name" value="MATH/TRAF_dom"/>
</dbReference>
<gene>
    <name evidence="4" type="ORF">DVH24_019356</name>
</gene>
<feature type="domain" description="USP" evidence="3">
    <location>
        <begin position="210"/>
        <end position="542"/>
    </location>
</feature>
<dbReference type="FunFam" id="2.60.210.10:FF:000005">
    <property type="entry name" value="Ubiquitin carboxyl-terminal hydrolase 13"/>
    <property type="match status" value="1"/>
</dbReference>
<keyword evidence="5" id="KW-1185">Reference proteome</keyword>
<dbReference type="EMBL" id="RDQH01000340">
    <property type="protein sequence ID" value="RXH76468.1"/>
    <property type="molecule type" value="Genomic_DNA"/>
</dbReference>